<feature type="domain" description="Lunapark zinc ribbon" evidence="5">
    <location>
        <begin position="267"/>
        <end position="316"/>
    </location>
</feature>
<dbReference type="GO" id="GO:0071788">
    <property type="term" value="P:endoplasmic reticulum tubular network maintenance"/>
    <property type="evidence" value="ECO:0007669"/>
    <property type="project" value="UniProtKB-UniRule"/>
</dbReference>
<dbReference type="InterPro" id="IPR019273">
    <property type="entry name" value="Lunapark_Znf"/>
</dbReference>
<name>A0AA88IM09_ARTSF</name>
<keyword evidence="2" id="KW-0472">Membrane</keyword>
<keyword evidence="7" id="KW-1185">Reference proteome</keyword>
<feature type="transmembrane region" description="Helical" evidence="2">
    <location>
        <begin position="76"/>
        <end position="92"/>
    </location>
</feature>
<dbReference type="GO" id="GO:1903373">
    <property type="term" value="P:positive regulation of endoplasmic reticulum tubular network organization"/>
    <property type="evidence" value="ECO:0007669"/>
    <property type="project" value="UniProtKB-UniRule"/>
</dbReference>
<evidence type="ECO:0000313" key="6">
    <source>
        <dbReference type="EMBL" id="KAK2726256.1"/>
    </source>
</evidence>
<evidence type="ECO:0000256" key="2">
    <source>
        <dbReference type="RuleBase" id="RU367073"/>
    </source>
</evidence>
<comment type="similarity">
    <text evidence="1 2">Belongs to the lunapark family.</text>
</comment>
<feature type="compositionally biased region" description="Acidic residues" evidence="4">
    <location>
        <begin position="356"/>
        <end position="370"/>
    </location>
</feature>
<dbReference type="Pfam" id="PF10058">
    <property type="entry name" value="Zn_ribbon_10"/>
    <property type="match status" value="1"/>
</dbReference>
<comment type="domain">
    <text evidence="2">The C4-type zinc finger motif is necessary both for its ER three-way tubular junction localization and formation.</text>
</comment>
<comment type="subcellular location">
    <subcellularLocation>
        <location evidence="2">Endoplasmic reticulum membrane</location>
        <topology evidence="2">Multi-pass membrane protein</topology>
    </subcellularLocation>
</comment>
<feature type="compositionally biased region" description="Basic and acidic residues" evidence="4">
    <location>
        <begin position="371"/>
        <end position="382"/>
    </location>
</feature>
<feature type="compositionally biased region" description="Basic and acidic residues" evidence="4">
    <location>
        <begin position="403"/>
        <end position="415"/>
    </location>
</feature>
<protein>
    <recommendedName>
        <fullName evidence="2">Endoplasmic reticulum junction formation protein lunapark</fullName>
    </recommendedName>
</protein>
<keyword evidence="2" id="KW-1133">Transmembrane helix</keyword>
<dbReference type="PANTHER" id="PTHR22166:SF12">
    <property type="entry name" value="ENDOPLASMIC RETICULUM JUNCTION FORMATION PROTEIN LUNAPARK"/>
    <property type="match status" value="1"/>
</dbReference>
<dbReference type="PANTHER" id="PTHR22166">
    <property type="entry name" value="ENDOPLASMIC RETICULUM JUNCTION FORMATION PROTEIN LUNAPARK"/>
    <property type="match status" value="1"/>
</dbReference>
<dbReference type="AlphaFoldDB" id="A0AA88IM09"/>
<evidence type="ECO:0000259" key="5">
    <source>
        <dbReference type="Pfam" id="PF10058"/>
    </source>
</evidence>
<gene>
    <name evidence="6" type="ORF">QYM36_000645</name>
</gene>
<proteinExistence type="inferred from homology"/>
<evidence type="ECO:0000256" key="3">
    <source>
        <dbReference type="SAM" id="Coils"/>
    </source>
</evidence>
<feature type="coiled-coil region" evidence="3">
    <location>
        <begin position="15"/>
        <end position="45"/>
    </location>
</feature>
<dbReference type="InterPro" id="IPR040115">
    <property type="entry name" value="Lnp"/>
</dbReference>
<accession>A0AA88IM09</accession>
<evidence type="ECO:0000256" key="1">
    <source>
        <dbReference type="ARBA" id="ARBA00009940"/>
    </source>
</evidence>
<dbReference type="GO" id="GO:0008270">
    <property type="term" value="F:zinc ion binding"/>
    <property type="evidence" value="ECO:0007669"/>
    <property type="project" value="UniProtKB-KW"/>
</dbReference>
<keyword evidence="2" id="KW-0862">Zinc</keyword>
<keyword evidence="2" id="KW-0479">Metal-binding</keyword>
<keyword evidence="2" id="KW-0812">Transmembrane</keyword>
<dbReference type="Proteomes" id="UP001187531">
    <property type="component" value="Unassembled WGS sequence"/>
</dbReference>
<feature type="region of interest" description="Disordered" evidence="4">
    <location>
        <begin position="356"/>
        <end position="422"/>
    </location>
</feature>
<reference evidence="6" key="1">
    <citation type="submission" date="2023-07" db="EMBL/GenBank/DDBJ databases">
        <title>Chromosome-level genome assembly of Artemia franciscana.</title>
        <authorList>
            <person name="Jo E."/>
        </authorList>
    </citation>
    <scope>NUCLEOTIDE SEQUENCE</scope>
    <source>
        <tissue evidence="6">Whole body</tissue>
    </source>
</reference>
<keyword evidence="3" id="KW-0175">Coiled coil</keyword>
<organism evidence="6 7">
    <name type="scientific">Artemia franciscana</name>
    <name type="common">Brine shrimp</name>
    <name type="synonym">Artemia sanfranciscana</name>
    <dbReference type="NCBI Taxonomy" id="6661"/>
    <lineage>
        <taxon>Eukaryota</taxon>
        <taxon>Metazoa</taxon>
        <taxon>Ecdysozoa</taxon>
        <taxon>Arthropoda</taxon>
        <taxon>Crustacea</taxon>
        <taxon>Branchiopoda</taxon>
        <taxon>Anostraca</taxon>
        <taxon>Artemiidae</taxon>
        <taxon>Artemia</taxon>
    </lineage>
</organism>
<comment type="caution">
    <text evidence="6">The sequence shown here is derived from an EMBL/GenBank/DDBJ whole genome shotgun (WGS) entry which is preliminary data.</text>
</comment>
<feature type="transmembrane region" description="Helical" evidence="2">
    <location>
        <begin position="50"/>
        <end position="70"/>
    </location>
</feature>
<evidence type="ECO:0000313" key="7">
    <source>
        <dbReference type="Proteomes" id="UP001187531"/>
    </source>
</evidence>
<keyword evidence="2" id="KW-0863">Zinc-finger</keyword>
<dbReference type="EMBL" id="JAVRJZ010000002">
    <property type="protein sequence ID" value="KAK2726256.1"/>
    <property type="molecule type" value="Genomic_DNA"/>
</dbReference>
<dbReference type="GO" id="GO:0098826">
    <property type="term" value="C:endoplasmic reticulum tubular network membrane"/>
    <property type="evidence" value="ECO:0007669"/>
    <property type="project" value="UniProtKB-UniRule"/>
</dbReference>
<comment type="function">
    <text evidence="2">Plays a role in determining ER morphology.</text>
</comment>
<sequence length="422" mass="48552">MIFLKLSGLIVIKAKVSTKDVLQKIEDEINELEEYKTTTQEWQKKILRKLVLYSISLYLLAASYALLFPVTLHIRSYFYITMFLFPFIVYFSQRGLGWHYRRNIRINDSRLKELREKKQKILEHIMETETYKVAREILEVFAPEQLSKHTPLREIKPQRGEKASTPGTELRRRNTTLPCIEITSPTPLPKNMPMMTSPVLRKSVGRPLAAAQENAPTPIYRAARQVQGTSYLDDIQSTPGGRYVGNVALKPGPPMPRPLLPRERGLFVRMLDYMVGDGPSNRYALICRQCESHNGMALKEEFEFLSFRCCYCHYWNPAKKQRPLAPRLASQLPAHSHSFPDLRTSAMPLPKLEMQFTEEESDSSSDECSDELEKTVKKDEVIKPNQVPDVILPNQPAEAHVTPTEEGHKNDDKNDVSQMDFE</sequence>
<keyword evidence="2" id="KW-0256">Endoplasmic reticulum</keyword>
<evidence type="ECO:0000256" key="4">
    <source>
        <dbReference type="SAM" id="MobiDB-lite"/>
    </source>
</evidence>